<dbReference type="InterPro" id="IPR000644">
    <property type="entry name" value="CBS_dom"/>
</dbReference>
<keyword evidence="8" id="KW-0175">Coiled coil</keyword>
<dbReference type="KEGG" id="oxy:HCG48_01945"/>
<evidence type="ECO:0000256" key="1">
    <source>
        <dbReference type="ARBA" id="ARBA00000085"/>
    </source>
</evidence>
<reference evidence="11 12" key="1">
    <citation type="submission" date="2020-04" db="EMBL/GenBank/DDBJ databases">
        <authorList>
            <person name="Basu S."/>
            <person name="Maruthanayagam V."/>
            <person name="Chakraborty S."/>
            <person name="Pramanik A."/>
            <person name="Mukherjee J."/>
            <person name="Brink B."/>
        </authorList>
    </citation>
    <scope>NUCLEOTIDE SEQUENCE [LARGE SCALE GENOMIC DNA]</scope>
    <source>
        <strain evidence="11 12">AP17</strain>
    </source>
</reference>
<dbReference type="Pfam" id="PF00512">
    <property type="entry name" value="HisKA"/>
    <property type="match status" value="1"/>
</dbReference>
<dbReference type="Proteomes" id="UP000500857">
    <property type="component" value="Chromosome"/>
</dbReference>
<keyword evidence="6" id="KW-0902">Two-component regulatory system</keyword>
<dbReference type="AlphaFoldDB" id="A0A6H1TVZ7"/>
<dbReference type="Pfam" id="PF02518">
    <property type="entry name" value="HATPase_c"/>
    <property type="match status" value="1"/>
</dbReference>
<dbReference type="CDD" id="cd17774">
    <property type="entry name" value="CBS_two-component_sensor_histidine_kinase_repeat2"/>
    <property type="match status" value="1"/>
</dbReference>
<dbReference type="SUPFAM" id="SSF55874">
    <property type="entry name" value="ATPase domain of HSP90 chaperone/DNA topoisomerase II/histidine kinase"/>
    <property type="match status" value="1"/>
</dbReference>
<evidence type="ECO:0000313" key="12">
    <source>
        <dbReference type="Proteomes" id="UP000500857"/>
    </source>
</evidence>
<name>A0A6H1TVZ7_9CYAN</name>
<evidence type="ECO:0000256" key="4">
    <source>
        <dbReference type="ARBA" id="ARBA00022679"/>
    </source>
</evidence>
<dbReference type="GO" id="GO:0000155">
    <property type="term" value="F:phosphorelay sensor kinase activity"/>
    <property type="evidence" value="ECO:0007669"/>
    <property type="project" value="InterPro"/>
</dbReference>
<dbReference type="CDD" id="cd00082">
    <property type="entry name" value="HisKA"/>
    <property type="match status" value="1"/>
</dbReference>
<dbReference type="SMART" id="SM00116">
    <property type="entry name" value="CBS"/>
    <property type="match status" value="3"/>
</dbReference>
<dbReference type="PANTHER" id="PTHR43711">
    <property type="entry name" value="TWO-COMPONENT HISTIDINE KINASE"/>
    <property type="match status" value="1"/>
</dbReference>
<accession>A0A6H1TVZ7</accession>
<dbReference type="PANTHER" id="PTHR43711:SF26">
    <property type="entry name" value="SENSOR HISTIDINE KINASE RCSC"/>
    <property type="match status" value="1"/>
</dbReference>
<dbReference type="Gene3D" id="3.10.580.10">
    <property type="entry name" value="CBS-domain"/>
    <property type="match status" value="2"/>
</dbReference>
<keyword evidence="3" id="KW-0597">Phosphoprotein</keyword>
<evidence type="ECO:0000256" key="2">
    <source>
        <dbReference type="ARBA" id="ARBA00012438"/>
    </source>
</evidence>
<dbReference type="InterPro" id="IPR005467">
    <property type="entry name" value="His_kinase_dom"/>
</dbReference>
<dbReference type="EMBL" id="CP051167">
    <property type="protein sequence ID" value="QIZ69499.1"/>
    <property type="molecule type" value="Genomic_DNA"/>
</dbReference>
<organism evidence="11 12">
    <name type="scientific">Oxynema aestuarii AP17</name>
    <dbReference type="NCBI Taxonomy" id="2064643"/>
    <lineage>
        <taxon>Bacteria</taxon>
        <taxon>Bacillati</taxon>
        <taxon>Cyanobacteriota</taxon>
        <taxon>Cyanophyceae</taxon>
        <taxon>Oscillatoriophycideae</taxon>
        <taxon>Oscillatoriales</taxon>
        <taxon>Oscillatoriaceae</taxon>
        <taxon>Oxynema</taxon>
        <taxon>Oxynema aestuarii</taxon>
    </lineage>
</organism>
<comment type="catalytic activity">
    <reaction evidence="1">
        <text>ATP + protein L-histidine = ADP + protein N-phospho-L-histidine.</text>
        <dbReference type="EC" id="2.7.13.3"/>
    </reaction>
</comment>
<keyword evidence="7" id="KW-0129">CBS domain</keyword>
<proteinExistence type="predicted"/>
<dbReference type="InterPro" id="IPR003594">
    <property type="entry name" value="HATPase_dom"/>
</dbReference>
<feature type="domain" description="Histidine kinase" evidence="9">
    <location>
        <begin position="330"/>
        <end position="546"/>
    </location>
</feature>
<dbReference type="PROSITE" id="PS50109">
    <property type="entry name" value="HIS_KIN"/>
    <property type="match status" value="1"/>
</dbReference>
<feature type="domain" description="CBS" evidence="10">
    <location>
        <begin position="230"/>
        <end position="287"/>
    </location>
</feature>
<dbReference type="InterPro" id="IPR003661">
    <property type="entry name" value="HisK_dim/P_dom"/>
</dbReference>
<gene>
    <name evidence="11" type="ORF">HCG48_01945</name>
</gene>
<dbReference type="SUPFAM" id="SSF54631">
    <property type="entry name" value="CBS-domain pair"/>
    <property type="match status" value="2"/>
</dbReference>
<evidence type="ECO:0000256" key="7">
    <source>
        <dbReference type="PROSITE-ProRule" id="PRU00703"/>
    </source>
</evidence>
<sequence>MPLDRTVPADSPALDDAIAALPLATPDMLLLDVIGLMLEFPEGSERGSALGGCAIAIAESKRVGMFTERDVVRWSAKGLDFQRTTLAQVMGAPVETVRRSQLGDLFGVLALMRDRAIQYLPVVEDDDTVLGAIALETIRQILQPCYLFNVRSVAQAIAETPSTAPPNASILELTRVMADRPTECVVICDRLEQLDRPARPLPVGIVTERDILRLQHLQWDLRSTRADRVMSAPLIGIRPEESLWCAHERMQQHRIRHVTVTGDRGELLGVLTQSQLLQGFDPQTIYETMQQLGEQLEGERSERRRLEAELHKIAIQEQELGELKSRFTSMVTHEFRNPLTTILYSTQLLETFGHRATEEKKRSYLLRIRRTAQYMNQLIEDLLVIGGSDEAKLEFNPKPLALDEVCQDLIEQQHLSDGGRNPISFEIEGDRDEVCMDEKLLRYIFTNLLANACKYSPKGMLVEFHVACEDERAIFYLSDRGIGIPPEECDRLFDPFYRATNVGNIPGTGLGLSMVKRCVESHYGTIAVESEVGVGTRFIVTLPLGPISEVDRQTPSVALEQNSLERKPS</sequence>
<dbReference type="CDD" id="cd00075">
    <property type="entry name" value="HATPase"/>
    <property type="match status" value="1"/>
</dbReference>
<dbReference type="Gene3D" id="1.10.287.130">
    <property type="match status" value="1"/>
</dbReference>
<feature type="coiled-coil region" evidence="8">
    <location>
        <begin position="289"/>
        <end position="326"/>
    </location>
</feature>
<dbReference type="EC" id="2.7.13.3" evidence="2"/>
<evidence type="ECO:0000256" key="5">
    <source>
        <dbReference type="ARBA" id="ARBA00022777"/>
    </source>
</evidence>
<dbReference type="InterPro" id="IPR004358">
    <property type="entry name" value="Sig_transdc_His_kin-like_C"/>
</dbReference>
<dbReference type="InterPro" id="IPR046342">
    <property type="entry name" value="CBS_dom_sf"/>
</dbReference>
<dbReference type="InterPro" id="IPR036097">
    <property type="entry name" value="HisK_dim/P_sf"/>
</dbReference>
<keyword evidence="5" id="KW-0418">Kinase</keyword>
<dbReference type="InterPro" id="IPR050736">
    <property type="entry name" value="Sensor_HK_Regulatory"/>
</dbReference>
<dbReference type="InterPro" id="IPR036890">
    <property type="entry name" value="HATPase_C_sf"/>
</dbReference>
<keyword evidence="4" id="KW-0808">Transferase</keyword>
<dbReference type="PRINTS" id="PR00344">
    <property type="entry name" value="BCTRLSENSOR"/>
</dbReference>
<dbReference type="SMART" id="SM00387">
    <property type="entry name" value="HATPase_c"/>
    <property type="match status" value="1"/>
</dbReference>
<dbReference type="SMART" id="SM00388">
    <property type="entry name" value="HisKA"/>
    <property type="match status" value="1"/>
</dbReference>
<evidence type="ECO:0000256" key="6">
    <source>
        <dbReference type="ARBA" id="ARBA00023012"/>
    </source>
</evidence>
<feature type="domain" description="CBS" evidence="10">
    <location>
        <begin position="157"/>
        <end position="221"/>
    </location>
</feature>
<evidence type="ECO:0000313" key="11">
    <source>
        <dbReference type="EMBL" id="QIZ69499.1"/>
    </source>
</evidence>
<evidence type="ECO:0000259" key="10">
    <source>
        <dbReference type="PROSITE" id="PS51371"/>
    </source>
</evidence>
<dbReference type="Gene3D" id="3.30.565.10">
    <property type="entry name" value="Histidine kinase-like ATPase, C-terminal domain"/>
    <property type="match status" value="1"/>
</dbReference>
<evidence type="ECO:0000256" key="8">
    <source>
        <dbReference type="SAM" id="Coils"/>
    </source>
</evidence>
<keyword evidence="12" id="KW-1185">Reference proteome</keyword>
<dbReference type="FunFam" id="3.30.565.10:FF:000006">
    <property type="entry name" value="Sensor histidine kinase WalK"/>
    <property type="match status" value="1"/>
</dbReference>
<dbReference type="SUPFAM" id="SSF47384">
    <property type="entry name" value="Homodimeric domain of signal transducing histidine kinase"/>
    <property type="match status" value="1"/>
</dbReference>
<protein>
    <recommendedName>
        <fullName evidence="2">histidine kinase</fullName>
        <ecNumber evidence="2">2.7.13.3</ecNumber>
    </recommendedName>
</protein>
<dbReference type="Pfam" id="PF00571">
    <property type="entry name" value="CBS"/>
    <property type="match status" value="1"/>
</dbReference>
<evidence type="ECO:0000259" key="9">
    <source>
        <dbReference type="PROSITE" id="PS50109"/>
    </source>
</evidence>
<dbReference type="PROSITE" id="PS51371">
    <property type="entry name" value="CBS"/>
    <property type="match status" value="3"/>
</dbReference>
<evidence type="ECO:0000256" key="3">
    <source>
        <dbReference type="ARBA" id="ARBA00022553"/>
    </source>
</evidence>
<feature type="domain" description="CBS" evidence="10">
    <location>
        <begin position="90"/>
        <end position="153"/>
    </location>
</feature>